<dbReference type="RefSeq" id="WP_090766772.1">
    <property type="nucleotide sequence ID" value="NZ_FNFB01000011.1"/>
</dbReference>
<name>A0A1G9EJF3_9ACTN</name>
<dbReference type="Proteomes" id="UP000198683">
    <property type="component" value="Unassembled WGS sequence"/>
</dbReference>
<sequence length="119" mass="12792">MITIAFLLLVGLSLGWPILAVLAIGLVVHALVRRGRPRRIWWRMSAASACAAAAVYGAGYFYGGFFYKDPEDPCLQAGYGYAPLARQPSSMWPLSNPLCDSETGTVDLVPAFVNPAVMG</sequence>
<keyword evidence="3" id="KW-1185">Reference proteome</keyword>
<protein>
    <submittedName>
        <fullName evidence="2">Uncharacterized protein</fullName>
    </submittedName>
</protein>
<evidence type="ECO:0000313" key="2">
    <source>
        <dbReference type="EMBL" id="SDK76292.1"/>
    </source>
</evidence>
<keyword evidence="1" id="KW-0812">Transmembrane</keyword>
<feature type="transmembrane region" description="Helical" evidence="1">
    <location>
        <begin position="40"/>
        <end position="62"/>
    </location>
</feature>
<keyword evidence="1" id="KW-0472">Membrane</keyword>
<proteinExistence type="predicted"/>
<feature type="transmembrane region" description="Helical" evidence="1">
    <location>
        <begin position="6"/>
        <end position="28"/>
    </location>
</feature>
<evidence type="ECO:0000313" key="3">
    <source>
        <dbReference type="Proteomes" id="UP000198683"/>
    </source>
</evidence>
<keyword evidence="1" id="KW-1133">Transmembrane helix</keyword>
<organism evidence="2 3">
    <name type="scientific">Nonomuraea maritima</name>
    <dbReference type="NCBI Taxonomy" id="683260"/>
    <lineage>
        <taxon>Bacteria</taxon>
        <taxon>Bacillati</taxon>
        <taxon>Actinomycetota</taxon>
        <taxon>Actinomycetes</taxon>
        <taxon>Streptosporangiales</taxon>
        <taxon>Streptosporangiaceae</taxon>
        <taxon>Nonomuraea</taxon>
    </lineage>
</organism>
<reference evidence="2 3" key="1">
    <citation type="submission" date="2016-10" db="EMBL/GenBank/DDBJ databases">
        <authorList>
            <person name="de Groot N.N."/>
        </authorList>
    </citation>
    <scope>NUCLEOTIDE SEQUENCE [LARGE SCALE GENOMIC DNA]</scope>
    <source>
        <strain evidence="2 3">CGMCC 4.5681</strain>
    </source>
</reference>
<evidence type="ECO:0000256" key="1">
    <source>
        <dbReference type="SAM" id="Phobius"/>
    </source>
</evidence>
<dbReference type="EMBL" id="FNFB01000011">
    <property type="protein sequence ID" value="SDK76292.1"/>
    <property type="molecule type" value="Genomic_DNA"/>
</dbReference>
<accession>A0A1G9EJF3</accession>
<dbReference type="AlphaFoldDB" id="A0A1G9EJF3"/>
<dbReference type="STRING" id="683260.SAMN05421874_11111"/>
<gene>
    <name evidence="2" type="ORF">SAMN05421874_11111</name>
</gene>